<dbReference type="AlphaFoldDB" id="A0A2P1BVR7"/>
<keyword evidence="4 10" id="KW-0375">Hydrogen ion transport</keyword>
<dbReference type="PANTHER" id="PTHR12733">
    <property type="entry name" value="MITOCHONDRIAL ATP SYNTHASE B CHAIN"/>
    <property type="match status" value="1"/>
</dbReference>
<dbReference type="GO" id="GO:0045259">
    <property type="term" value="C:proton-transporting ATP synthase complex"/>
    <property type="evidence" value="ECO:0007669"/>
    <property type="project" value="UniProtKB-KW"/>
</dbReference>
<dbReference type="InterPro" id="IPR013837">
    <property type="entry name" value="ATP_synth_F0_suB"/>
</dbReference>
<evidence type="ECO:0000313" key="11">
    <source>
        <dbReference type="EMBL" id="AVI60807.1"/>
    </source>
</evidence>
<comment type="similarity">
    <text evidence="1 10">Belongs to the eukaryotic ATPase B chain family.</text>
</comment>
<keyword evidence="6 10" id="KW-0406">Ion transport</keyword>
<keyword evidence="8 10" id="KW-0472">Membrane</keyword>
<keyword evidence="7 10" id="KW-0496">Mitochondrion</keyword>
<dbReference type="GeneID" id="70145416"/>
<dbReference type="FunFam" id="1.20.5.2210:FF:000002">
    <property type="entry name" value="ATP synthase subunit 4 mitochondrial"/>
    <property type="match status" value="1"/>
</dbReference>
<evidence type="ECO:0000256" key="6">
    <source>
        <dbReference type="ARBA" id="ARBA00023065"/>
    </source>
</evidence>
<dbReference type="InterPro" id="IPR008688">
    <property type="entry name" value="ATP_synth_Bsub_B/MI25"/>
</dbReference>
<dbReference type="PANTHER" id="PTHR12733:SF3">
    <property type="entry name" value="ATP SYNTHASE F(0) COMPLEX SUBUNIT B1, MITOCHONDRIAL"/>
    <property type="match status" value="1"/>
</dbReference>
<reference evidence="11" key="1">
    <citation type="journal article" date="2017" name="Mycol. Prog.">
        <title>Characterization of mating-type idiomorphs suggests that Morchella importuna, Mel-20 and M. sextelata are heterothallic.</title>
        <authorList>
            <person name="Chai H."/>
            <person name="Chen L."/>
            <person name="Chen W."/>
            <person name="Zhao Q."/>
            <person name="Zhang X."/>
            <person name="Su K."/>
            <person name="Zhao Y."/>
        </authorList>
    </citation>
    <scope>NUCLEOTIDE SEQUENCE</scope>
    <source>
        <strain evidence="11">YPL6-1</strain>
    </source>
</reference>
<dbReference type="EMBL" id="KY782629">
    <property type="protein sequence ID" value="AVI60807.1"/>
    <property type="molecule type" value="Genomic_DNA"/>
</dbReference>
<proteinExistence type="inferred from homology"/>
<name>A0A2P1BVR7_9PEZI</name>
<dbReference type="Pfam" id="PF05405">
    <property type="entry name" value="Mt_ATP-synt_B"/>
    <property type="match status" value="1"/>
</dbReference>
<organism evidence="11">
    <name type="scientific">Morchella importuna</name>
    <dbReference type="NCBI Taxonomy" id="1174673"/>
    <lineage>
        <taxon>Eukaryota</taxon>
        <taxon>Fungi</taxon>
        <taxon>Dikarya</taxon>
        <taxon>Ascomycota</taxon>
        <taxon>Pezizomycotina</taxon>
        <taxon>Pezizomycetes</taxon>
        <taxon>Pezizales</taxon>
        <taxon>Morchellaceae</taxon>
        <taxon>Morchella</taxon>
    </lineage>
</organism>
<evidence type="ECO:0000256" key="8">
    <source>
        <dbReference type="ARBA" id="ARBA00023136"/>
    </source>
</evidence>
<dbReference type="Gene3D" id="1.20.5.2210">
    <property type="match status" value="1"/>
</dbReference>
<evidence type="ECO:0000256" key="1">
    <source>
        <dbReference type="ARBA" id="ARBA00007479"/>
    </source>
</evidence>
<comment type="subcellular location">
    <subcellularLocation>
        <location evidence="10">Mitochondrion</location>
    </subcellularLocation>
    <subcellularLocation>
        <location evidence="10">Mitochondrion inner membrane</location>
    </subcellularLocation>
</comment>
<evidence type="ECO:0000256" key="4">
    <source>
        <dbReference type="ARBA" id="ARBA00022781"/>
    </source>
</evidence>
<evidence type="ECO:0000256" key="3">
    <source>
        <dbReference type="ARBA" id="ARBA00022547"/>
    </source>
</evidence>
<keyword evidence="5 10" id="KW-0999">Mitochondrion inner membrane</keyword>
<evidence type="ECO:0000256" key="9">
    <source>
        <dbReference type="ARBA" id="ARBA00062152"/>
    </source>
</evidence>
<keyword evidence="2 10" id="KW-0813">Transport</keyword>
<evidence type="ECO:0000256" key="5">
    <source>
        <dbReference type="ARBA" id="ARBA00022792"/>
    </source>
</evidence>
<protein>
    <recommendedName>
        <fullName evidence="10">ATP synthase subunit 4</fullName>
    </recommendedName>
</protein>
<sequence>MSMRLAKSLSGAARLRPTTSLLPRLTVAAPSVRFQSTTPPASVDPKTKAQSILDSLPGNSLISKTAILSSAAGVSIWAISNELYVVNEETIVAFCLLSVFTAIAKYGGPLYKEWADTQVAKIRDILNSARADHTQAVKDRIDSVGQMGTVVEVTRDLFAVSKETAQLEAKAFELEQKTTFVSEAKSVLDSWVRYEAQVKQREQKELAETLIAKVKKELENPKALQQILQQSIADVERIIAAGKA</sequence>
<dbReference type="GO" id="GO:0005743">
    <property type="term" value="C:mitochondrial inner membrane"/>
    <property type="evidence" value="ECO:0007669"/>
    <property type="project" value="UniProtKB-SubCell"/>
</dbReference>
<dbReference type="GO" id="GO:0046933">
    <property type="term" value="F:proton-transporting ATP synthase activity, rotational mechanism"/>
    <property type="evidence" value="ECO:0007669"/>
    <property type="project" value="TreeGrafter"/>
</dbReference>
<evidence type="ECO:0000256" key="7">
    <source>
        <dbReference type="ARBA" id="ARBA00023128"/>
    </source>
</evidence>
<accession>A0A2P1BVR7</accession>
<dbReference type="SUPFAM" id="SSF161060">
    <property type="entry name" value="ATP synthase B chain-like"/>
    <property type="match status" value="1"/>
</dbReference>
<comment type="subunit">
    <text evidence="9 10">F-type ATPases have 2 components, CF(1) - the catalytic core - and CF(0) - the membrane proton channel. In yeast, the dimeric form of ATP synthase consists of 17 polypeptides: alpha, beta, gamma, delta, epsilon, 4 (B), 5 (OSCP), 6 (A), 8, 9 (C), d, E (Tim11), f, g, h, i/j and k.</text>
</comment>
<comment type="function">
    <text evidence="10">Subunit b, of the mitochondrial membrane ATP synthase complex (F(1)F(0) ATP synthase or Complex V) that produces ATP from ADP in the presence of a proton gradient across the membrane which is generated by electron transport complexes of the respiratory chain. ATP synthase complex consist of a soluble F(1) head domain - the catalytic core - and a membrane F(1) domain - the membrane proton channel. These two domains are linked by a central stalk rotating inside the F(1) region and a stationary peripheral stalk. During catalysis, ATP synthesis in the catalytic domain of F(1) is coupled via a rotary mechanism of the central stalk subunits to proton translocation. In vivo, can only synthesize ATP although its ATP hydrolase activity can be activated artificially in vitro. Part of the complex F(0) domain. Part of the complex F(0) domain and the peripheric stalk, which acts as a stator to hold the catalytic alpha(3)beta(3) subcomplex and subunit a/ATP6 static relative to the rotary elements.</text>
</comment>
<evidence type="ECO:0000256" key="2">
    <source>
        <dbReference type="ARBA" id="ARBA00022448"/>
    </source>
</evidence>
<dbReference type="RefSeq" id="XP_045970531.1">
    <property type="nucleotide sequence ID" value="XM_046116328.1"/>
</dbReference>
<evidence type="ECO:0000256" key="10">
    <source>
        <dbReference type="RuleBase" id="RU368017"/>
    </source>
</evidence>
<keyword evidence="3 10" id="KW-0138">CF(0)</keyword>